<dbReference type="CDD" id="cd01949">
    <property type="entry name" value="GGDEF"/>
    <property type="match status" value="1"/>
</dbReference>
<proteinExistence type="predicted"/>
<reference evidence="6 7" key="1">
    <citation type="submission" date="2023-09" db="EMBL/GenBank/DDBJ databases">
        <authorList>
            <person name="Qi X."/>
        </authorList>
    </citation>
    <scope>NUCLEOTIDE SEQUENCE [LARGE SCALE GENOMIC DNA]</scope>
    <source>
        <strain evidence="6 7">S1-1</strain>
    </source>
</reference>
<dbReference type="GO" id="GO:0052621">
    <property type="term" value="F:diguanylate cyclase activity"/>
    <property type="evidence" value="ECO:0007669"/>
    <property type="project" value="UniProtKB-EC"/>
</dbReference>
<evidence type="ECO:0000256" key="1">
    <source>
        <dbReference type="ARBA" id="ARBA00012528"/>
    </source>
</evidence>
<dbReference type="PROSITE" id="PS50887">
    <property type="entry name" value="GGDEF"/>
    <property type="match status" value="1"/>
</dbReference>
<evidence type="ECO:0000313" key="6">
    <source>
        <dbReference type="EMBL" id="WOH39266.1"/>
    </source>
</evidence>
<name>A0ABZ0GU39_9GAMM</name>
<evidence type="ECO:0000256" key="4">
    <source>
        <dbReference type="SAM" id="Phobius"/>
    </source>
</evidence>
<feature type="transmembrane region" description="Helical" evidence="4">
    <location>
        <begin position="424"/>
        <end position="443"/>
    </location>
</feature>
<dbReference type="EC" id="2.7.7.65" evidence="1"/>
<dbReference type="RefSeq" id="WP_348398033.1">
    <property type="nucleotide sequence ID" value="NZ_CP136600.1"/>
</dbReference>
<dbReference type="InterPro" id="IPR000160">
    <property type="entry name" value="GGDEF_dom"/>
</dbReference>
<dbReference type="NCBIfam" id="TIGR00254">
    <property type="entry name" value="GGDEF"/>
    <property type="match status" value="1"/>
</dbReference>
<dbReference type="SUPFAM" id="SSF48452">
    <property type="entry name" value="TPR-like"/>
    <property type="match status" value="1"/>
</dbReference>
<comment type="catalytic activity">
    <reaction evidence="2">
        <text>2 GTP = 3',3'-c-di-GMP + 2 diphosphate</text>
        <dbReference type="Rhea" id="RHEA:24898"/>
        <dbReference type="ChEBI" id="CHEBI:33019"/>
        <dbReference type="ChEBI" id="CHEBI:37565"/>
        <dbReference type="ChEBI" id="CHEBI:58805"/>
        <dbReference type="EC" id="2.7.7.65"/>
    </reaction>
</comment>
<keyword evidence="3" id="KW-0175">Coiled coil</keyword>
<accession>A0ABZ0GU39</accession>
<gene>
    <name evidence="6" type="ORF">RI844_08585</name>
</gene>
<dbReference type="SMART" id="SM00267">
    <property type="entry name" value="GGDEF"/>
    <property type="match status" value="1"/>
</dbReference>
<protein>
    <recommendedName>
        <fullName evidence="1">diguanylate cyclase</fullName>
        <ecNumber evidence="1">2.7.7.65</ecNumber>
    </recommendedName>
</protein>
<dbReference type="SUPFAM" id="SSF55073">
    <property type="entry name" value="Nucleotide cyclase"/>
    <property type="match status" value="1"/>
</dbReference>
<keyword evidence="6" id="KW-0548">Nucleotidyltransferase</keyword>
<evidence type="ECO:0000313" key="7">
    <source>
        <dbReference type="Proteomes" id="UP001301442"/>
    </source>
</evidence>
<dbReference type="Proteomes" id="UP001301442">
    <property type="component" value="Chromosome"/>
</dbReference>
<feature type="domain" description="GGDEF" evidence="5">
    <location>
        <begin position="484"/>
        <end position="617"/>
    </location>
</feature>
<keyword evidence="4" id="KW-0472">Membrane</keyword>
<evidence type="ECO:0000259" key="5">
    <source>
        <dbReference type="PROSITE" id="PS50887"/>
    </source>
</evidence>
<keyword evidence="7" id="KW-1185">Reference proteome</keyword>
<keyword evidence="6" id="KW-0808">Transferase</keyword>
<organism evidence="6 7">
    <name type="scientific">Thalassotalea fonticola</name>
    <dbReference type="NCBI Taxonomy" id="3065649"/>
    <lineage>
        <taxon>Bacteria</taxon>
        <taxon>Pseudomonadati</taxon>
        <taxon>Pseudomonadota</taxon>
        <taxon>Gammaproteobacteria</taxon>
        <taxon>Alteromonadales</taxon>
        <taxon>Colwelliaceae</taxon>
        <taxon>Thalassotalea</taxon>
    </lineage>
</organism>
<feature type="coiled-coil region" evidence="3">
    <location>
        <begin position="546"/>
        <end position="573"/>
    </location>
</feature>
<evidence type="ECO:0000256" key="3">
    <source>
        <dbReference type="SAM" id="Coils"/>
    </source>
</evidence>
<sequence>MNIYRSANKHGTCNNISACFLGALVIFLLSVLYSTHSIASEQTFPIATTEKQSTHILTHTEIDNLLAQALKVKSSNKAESARIIAQLETIHSQLNYRQQGELTYLSAYNAYLMGDRHKSVALHKTMQSSKLINQRVRASSTLLNLYLIEQNYIEGAKIIPLLLQETENLSDTNTKGDVYEVIAYYYNDLNQPKTALTFLALVNTENYSARDHCYHYSHSTDAKLQLSGYLAQQNYIDNTIEVCEQAGEHLSANITRTDIAKHLLEQQKYQLALDVLQPKLSHVEAIDYNNLLLSFYSYIATAYFHINDFNQSLKFAQKAEAVPMTVKYHNAYIDLYSTLSALHNKLGDDDKALEYLHIYQEKLAVSLDVEQQKQLASTQTEHDVYGTYRYRDRLAKQKQLAEQKHNDAFSKMLGYINKFEQGRILFAVQIFGILLLGAGILYIRHIQISENNKNRHDPLTKLFNRNRFIDLTATTVYQHKKWQIDLSYLVVNIDNFRAFNQQYNCAKGDQLLLLITQVLRNYVNKDEHIARTGSDEFSLLLPKYNAKQAVKIAENIQIEIAKLNNEMQLEDNVVNVSIGITDVELSEYSLKYLLSDSSKALRKAKAGGGNKSCCFEAAMTDRDKYKVDENELKYIFE</sequence>
<dbReference type="Gene3D" id="3.30.70.270">
    <property type="match status" value="1"/>
</dbReference>
<dbReference type="InterPro" id="IPR050469">
    <property type="entry name" value="Diguanylate_Cyclase"/>
</dbReference>
<keyword evidence="4" id="KW-1133">Transmembrane helix</keyword>
<dbReference type="PANTHER" id="PTHR45138:SF9">
    <property type="entry name" value="DIGUANYLATE CYCLASE DGCM-RELATED"/>
    <property type="match status" value="1"/>
</dbReference>
<dbReference type="InterPro" id="IPR043128">
    <property type="entry name" value="Rev_trsase/Diguanyl_cyclase"/>
</dbReference>
<dbReference type="InterPro" id="IPR029787">
    <property type="entry name" value="Nucleotide_cyclase"/>
</dbReference>
<evidence type="ECO:0000256" key="2">
    <source>
        <dbReference type="ARBA" id="ARBA00034247"/>
    </source>
</evidence>
<dbReference type="Pfam" id="PF00990">
    <property type="entry name" value="GGDEF"/>
    <property type="match status" value="1"/>
</dbReference>
<dbReference type="Gene3D" id="1.25.40.10">
    <property type="entry name" value="Tetratricopeptide repeat domain"/>
    <property type="match status" value="1"/>
</dbReference>
<dbReference type="InterPro" id="IPR011990">
    <property type="entry name" value="TPR-like_helical_dom_sf"/>
</dbReference>
<keyword evidence="4" id="KW-0812">Transmembrane</keyword>
<feature type="transmembrane region" description="Helical" evidence="4">
    <location>
        <begin position="12"/>
        <end position="33"/>
    </location>
</feature>
<dbReference type="PANTHER" id="PTHR45138">
    <property type="entry name" value="REGULATORY COMPONENTS OF SENSORY TRANSDUCTION SYSTEM"/>
    <property type="match status" value="1"/>
</dbReference>
<dbReference type="EMBL" id="CP136600">
    <property type="protein sequence ID" value="WOH39266.1"/>
    <property type="molecule type" value="Genomic_DNA"/>
</dbReference>